<organism evidence="1 2">
    <name type="scientific">Dawidia soli</name>
    <dbReference type="NCBI Taxonomy" id="2782352"/>
    <lineage>
        <taxon>Bacteria</taxon>
        <taxon>Pseudomonadati</taxon>
        <taxon>Bacteroidota</taxon>
        <taxon>Cytophagia</taxon>
        <taxon>Cytophagales</taxon>
        <taxon>Chryseotaleaceae</taxon>
        <taxon>Dawidia</taxon>
    </lineage>
</organism>
<comment type="caution">
    <text evidence="1">The sequence shown here is derived from an EMBL/GenBank/DDBJ whole genome shotgun (WGS) entry which is preliminary data.</text>
</comment>
<sequence>MGTIEDKLINTLTTATEKFENDPKIKEFEKASLEFKNLVQAGIAKERGYNLLTVEDAHLSRAHFNTASGL</sequence>
<protein>
    <submittedName>
        <fullName evidence="1">Uncharacterized protein</fullName>
    </submittedName>
</protein>
<keyword evidence="2" id="KW-1185">Reference proteome</keyword>
<dbReference type="RefSeq" id="WP_254090447.1">
    <property type="nucleotide sequence ID" value="NZ_JAHESC010000014.1"/>
</dbReference>
<gene>
    <name evidence="1" type="ORF">KK078_11645</name>
</gene>
<evidence type="ECO:0000313" key="1">
    <source>
        <dbReference type="EMBL" id="MBT1687216.1"/>
    </source>
</evidence>
<name>A0AAP2GHH3_9BACT</name>
<evidence type="ECO:0000313" key="2">
    <source>
        <dbReference type="Proteomes" id="UP001319180"/>
    </source>
</evidence>
<reference evidence="1 2" key="1">
    <citation type="submission" date="2021-05" db="EMBL/GenBank/DDBJ databases">
        <title>A Polyphasic approach of four new species of the genus Ohtaekwangia: Ohtaekwangia histidinii sp. nov., Ohtaekwangia cretensis sp. nov., Ohtaekwangia indiensis sp. nov., Ohtaekwangia reichenbachii sp. nov. from diverse environment.</title>
        <authorList>
            <person name="Octaviana S."/>
        </authorList>
    </citation>
    <scope>NUCLEOTIDE SEQUENCE [LARGE SCALE GENOMIC DNA]</scope>
    <source>
        <strain evidence="1 2">PWU37</strain>
    </source>
</reference>
<accession>A0AAP2GHH3</accession>
<dbReference type="EMBL" id="JAHESC010000014">
    <property type="protein sequence ID" value="MBT1687216.1"/>
    <property type="molecule type" value="Genomic_DNA"/>
</dbReference>
<dbReference type="Proteomes" id="UP001319180">
    <property type="component" value="Unassembled WGS sequence"/>
</dbReference>
<proteinExistence type="predicted"/>
<dbReference type="AlphaFoldDB" id="A0AAP2GHH3"/>